<name>L5M8Z4_MYODS</name>
<evidence type="ECO:0000313" key="3">
    <source>
        <dbReference type="Proteomes" id="UP000010556"/>
    </source>
</evidence>
<keyword evidence="3" id="KW-1185">Reference proteome</keyword>
<dbReference type="Proteomes" id="UP000010556">
    <property type="component" value="Unassembled WGS sequence"/>
</dbReference>
<feature type="region of interest" description="Disordered" evidence="1">
    <location>
        <begin position="67"/>
        <end position="96"/>
    </location>
</feature>
<accession>L5M8Z4</accession>
<evidence type="ECO:0000256" key="1">
    <source>
        <dbReference type="SAM" id="MobiDB-lite"/>
    </source>
</evidence>
<protein>
    <submittedName>
        <fullName evidence="2">Uncharacterized protein</fullName>
    </submittedName>
</protein>
<gene>
    <name evidence="2" type="ORF">MDA_GLEAN10006643</name>
</gene>
<dbReference type="EMBL" id="KB102780">
    <property type="protein sequence ID" value="ELK35074.1"/>
    <property type="molecule type" value="Genomic_DNA"/>
</dbReference>
<evidence type="ECO:0000313" key="2">
    <source>
        <dbReference type="EMBL" id="ELK35074.1"/>
    </source>
</evidence>
<organism evidence="2 3">
    <name type="scientific">Myotis davidii</name>
    <name type="common">David's myotis</name>
    <dbReference type="NCBI Taxonomy" id="225400"/>
    <lineage>
        <taxon>Eukaryota</taxon>
        <taxon>Metazoa</taxon>
        <taxon>Chordata</taxon>
        <taxon>Craniata</taxon>
        <taxon>Vertebrata</taxon>
        <taxon>Euteleostomi</taxon>
        <taxon>Mammalia</taxon>
        <taxon>Eutheria</taxon>
        <taxon>Laurasiatheria</taxon>
        <taxon>Chiroptera</taxon>
        <taxon>Yangochiroptera</taxon>
        <taxon>Vespertilionidae</taxon>
        <taxon>Myotis</taxon>
    </lineage>
</organism>
<sequence>MHAQRQLAIAAVRAEVKRHEVAKQALSRLRKLTERVGDSELRDSIRASLNSIQASYLGVADGGSEEDLLPDLSDGKGHQSPAFGRNSLVRVPKGTV</sequence>
<reference evidence="3" key="1">
    <citation type="journal article" date="2013" name="Science">
        <title>Comparative analysis of bat genomes provides insight into the evolution of flight and immunity.</title>
        <authorList>
            <person name="Zhang G."/>
            <person name="Cowled C."/>
            <person name="Shi Z."/>
            <person name="Huang Z."/>
            <person name="Bishop-Lilly K.A."/>
            <person name="Fang X."/>
            <person name="Wynne J.W."/>
            <person name="Xiong Z."/>
            <person name="Baker M.L."/>
            <person name="Zhao W."/>
            <person name="Tachedjian M."/>
            <person name="Zhu Y."/>
            <person name="Zhou P."/>
            <person name="Jiang X."/>
            <person name="Ng J."/>
            <person name="Yang L."/>
            <person name="Wu L."/>
            <person name="Xiao J."/>
            <person name="Feng Y."/>
            <person name="Chen Y."/>
            <person name="Sun X."/>
            <person name="Zhang Y."/>
            <person name="Marsh G.A."/>
            <person name="Crameri G."/>
            <person name="Broder C.C."/>
            <person name="Frey K.G."/>
            <person name="Wang L.F."/>
            <person name="Wang J."/>
        </authorList>
    </citation>
    <scope>NUCLEOTIDE SEQUENCE [LARGE SCALE GENOMIC DNA]</scope>
</reference>
<dbReference type="AlphaFoldDB" id="L5M8Z4"/>
<proteinExistence type="predicted"/>